<evidence type="ECO:0000256" key="1">
    <source>
        <dbReference type="SAM" id="Phobius"/>
    </source>
</evidence>
<dbReference type="EMBL" id="UOFP01000320">
    <property type="protein sequence ID" value="VAW90332.1"/>
    <property type="molecule type" value="Genomic_DNA"/>
</dbReference>
<accession>A0A3B0ZSB8</accession>
<dbReference type="NCBIfam" id="TIGR02595">
    <property type="entry name" value="PEP_CTERM"/>
    <property type="match status" value="1"/>
</dbReference>
<evidence type="ECO:0000259" key="2">
    <source>
        <dbReference type="Pfam" id="PF07589"/>
    </source>
</evidence>
<organism evidence="3">
    <name type="scientific">hydrothermal vent metagenome</name>
    <dbReference type="NCBI Taxonomy" id="652676"/>
    <lineage>
        <taxon>unclassified sequences</taxon>
        <taxon>metagenomes</taxon>
        <taxon>ecological metagenomes</taxon>
    </lineage>
</organism>
<name>A0A3B0ZSB8_9ZZZZ</name>
<evidence type="ECO:0000313" key="3">
    <source>
        <dbReference type="EMBL" id="VAW90332.1"/>
    </source>
</evidence>
<feature type="domain" description="Ice-binding protein C-terminal" evidence="2">
    <location>
        <begin position="166"/>
        <end position="189"/>
    </location>
</feature>
<feature type="transmembrane region" description="Helical" evidence="1">
    <location>
        <begin position="170"/>
        <end position="186"/>
    </location>
</feature>
<keyword evidence="1" id="KW-1133">Transmembrane helix</keyword>
<protein>
    <recommendedName>
        <fullName evidence="2">Ice-binding protein C-terminal domain-containing protein</fullName>
    </recommendedName>
</protein>
<gene>
    <name evidence="3" type="ORF">MNBD_GAMMA18-633</name>
</gene>
<reference evidence="3" key="1">
    <citation type="submission" date="2018-06" db="EMBL/GenBank/DDBJ databases">
        <authorList>
            <person name="Zhirakovskaya E."/>
        </authorList>
    </citation>
    <scope>NUCLEOTIDE SEQUENCE</scope>
</reference>
<dbReference type="Pfam" id="PF07589">
    <property type="entry name" value="PEP-CTERM"/>
    <property type="match status" value="1"/>
</dbReference>
<proteinExistence type="predicted"/>
<keyword evidence="1" id="KW-0472">Membrane</keyword>
<keyword evidence="1" id="KW-0812">Transmembrane</keyword>
<dbReference type="InterPro" id="IPR013424">
    <property type="entry name" value="Ice-binding_C"/>
</dbReference>
<dbReference type="AlphaFoldDB" id="A0A3B0ZSB8"/>
<sequence length="191" mass="20670">MKKFCLFVMVLSIGMVSAANAAIIQYDFTGGSGNYSSIDFTMSGVTVTATATYNGFSNSANVSRDNHGLGVRNGYLDSSDIDGLFRNDYLTLTFDNAVSLLGLDFDHDTSNDEFDLYVDGVNVVYNLETTGGWEEFSFGTYVGNSFTVRANGASDNFVLSGLRVETVPEPALFALMGFGLLGLGVMRRRRS</sequence>